<proteinExistence type="predicted"/>
<dbReference type="EMBL" id="FNNC01000005">
    <property type="protein sequence ID" value="SDW79689.1"/>
    <property type="molecule type" value="Genomic_DNA"/>
</dbReference>
<name>A0A1H2WI33_9BACI</name>
<organism evidence="1 2">
    <name type="scientific">Marinococcus luteus</name>
    <dbReference type="NCBI Taxonomy" id="1122204"/>
    <lineage>
        <taxon>Bacteria</taxon>
        <taxon>Bacillati</taxon>
        <taxon>Bacillota</taxon>
        <taxon>Bacilli</taxon>
        <taxon>Bacillales</taxon>
        <taxon>Bacillaceae</taxon>
        <taxon>Marinococcus</taxon>
    </lineage>
</organism>
<evidence type="ECO:0000313" key="2">
    <source>
        <dbReference type="Proteomes" id="UP000199488"/>
    </source>
</evidence>
<gene>
    <name evidence="1" type="ORF">SAMN05421781_2422</name>
</gene>
<accession>A0A1H2WI33</accession>
<evidence type="ECO:0008006" key="3">
    <source>
        <dbReference type="Google" id="ProtNLM"/>
    </source>
</evidence>
<dbReference type="AlphaFoldDB" id="A0A1H2WI33"/>
<reference evidence="1 2" key="1">
    <citation type="submission" date="2016-10" db="EMBL/GenBank/DDBJ databases">
        <authorList>
            <person name="de Groot N.N."/>
        </authorList>
    </citation>
    <scope>NUCLEOTIDE SEQUENCE [LARGE SCALE GENOMIC DNA]</scope>
    <source>
        <strain evidence="1 2">DSM 23126</strain>
    </source>
</reference>
<keyword evidence="2" id="KW-1185">Reference proteome</keyword>
<dbReference type="Proteomes" id="UP000199488">
    <property type="component" value="Unassembled WGS sequence"/>
</dbReference>
<dbReference type="OrthoDB" id="5507947at2"/>
<protein>
    <recommendedName>
        <fullName evidence="3">YwgA family protein</fullName>
    </recommendedName>
</protein>
<dbReference type="STRING" id="1122204.SAMN05421781_2422"/>
<dbReference type="RefSeq" id="WP_091615447.1">
    <property type="nucleotide sequence ID" value="NZ_FNNC01000005.1"/>
</dbReference>
<evidence type="ECO:0000313" key="1">
    <source>
        <dbReference type="EMBL" id="SDW79689.1"/>
    </source>
</evidence>
<sequence length="167" mass="19666">MLPDHAKIMALLEDTKEVIGRKKLQKIVYIGKKLNLPFQEKYTFRMYGPYSEELTLRLEELCGLGLITECKETKSGYYQYRYELSEDGTSFLEKFPLDWPAERAKPVLQSLNSQSARFLELVSTMLYFDHLSKEAVEARVAELKKSQNYRPEEFEEGWEYIESLQNQ</sequence>